<name>A0A6F8ZD24_9FIRM</name>
<evidence type="ECO:0000313" key="1">
    <source>
        <dbReference type="EMBL" id="CAB1127584.1"/>
    </source>
</evidence>
<protein>
    <submittedName>
        <fullName evidence="1">Uncharacterized protein</fullName>
    </submittedName>
</protein>
<dbReference type="Proteomes" id="UP000503399">
    <property type="component" value="Chromosome"/>
</dbReference>
<keyword evidence="2" id="KW-1185">Reference proteome</keyword>
<gene>
    <name evidence="1" type="ORF">R50_0078</name>
</gene>
<organism evidence="1 2">
    <name type="scientific">Candidatus Hydrogenisulfobacillus filiaventi</name>
    <dbReference type="NCBI Taxonomy" id="2707344"/>
    <lineage>
        <taxon>Bacteria</taxon>
        <taxon>Bacillati</taxon>
        <taxon>Bacillota</taxon>
        <taxon>Clostridia</taxon>
        <taxon>Eubacteriales</taxon>
        <taxon>Clostridiales Family XVII. Incertae Sedis</taxon>
        <taxon>Candidatus Hydrogenisulfobacillus</taxon>
    </lineage>
</organism>
<accession>A0A6F8ZD24</accession>
<dbReference type="EMBL" id="LR778114">
    <property type="protein sequence ID" value="CAB1127584.1"/>
    <property type="molecule type" value="Genomic_DNA"/>
</dbReference>
<proteinExistence type="predicted"/>
<dbReference type="KEGG" id="hfv:R50_0078"/>
<reference evidence="1 2" key="1">
    <citation type="submission" date="2020-02" db="EMBL/GenBank/DDBJ databases">
        <authorList>
            <person name="Hogendoorn C."/>
        </authorList>
    </citation>
    <scope>NUCLEOTIDE SEQUENCE [LARGE SCALE GENOMIC DNA]</scope>
    <source>
        <strain evidence="1">R501</strain>
    </source>
</reference>
<evidence type="ECO:0000313" key="2">
    <source>
        <dbReference type="Proteomes" id="UP000503399"/>
    </source>
</evidence>
<dbReference type="AlphaFoldDB" id="A0A6F8ZD24"/>
<sequence length="45" mass="4819">MRLALRRAARISPASAFSSNSGPAVIQNANLAMPTPHFLSGIRIR</sequence>